<proteinExistence type="predicted"/>
<feature type="compositionally biased region" description="Low complexity" evidence="1">
    <location>
        <begin position="8"/>
        <end position="19"/>
    </location>
</feature>
<reference evidence="2 3" key="1">
    <citation type="journal article" date="2021" name="BMC Genomics">
        <title>Datura genome reveals duplications of psychoactive alkaloid biosynthetic genes and high mutation rate following tissue culture.</title>
        <authorList>
            <person name="Rajewski A."/>
            <person name="Carter-House D."/>
            <person name="Stajich J."/>
            <person name="Litt A."/>
        </authorList>
    </citation>
    <scope>NUCLEOTIDE SEQUENCE [LARGE SCALE GENOMIC DNA]</scope>
    <source>
        <strain evidence="2">AR-01</strain>
    </source>
</reference>
<sequence length="124" mass="13497">DKSPSSDTTHSGEVTSTTTNMDVLDSGEYVAAQSLPHTKVQHHDDQRNAHVESSSDNGDDSHEESSSDSGNDSDDEGDNLAEYHSREVMESTDATKSVLVCNPNGIHLEADQSRWFNSKNESSE</sequence>
<keyword evidence="3" id="KW-1185">Reference proteome</keyword>
<feature type="non-terminal residue" evidence="2">
    <location>
        <position position="1"/>
    </location>
</feature>
<dbReference type="Proteomes" id="UP000823775">
    <property type="component" value="Unassembled WGS sequence"/>
</dbReference>
<feature type="compositionally biased region" description="Basic and acidic residues" evidence="1">
    <location>
        <begin position="41"/>
        <end position="50"/>
    </location>
</feature>
<name>A0ABS8S9M3_DATST</name>
<evidence type="ECO:0000313" key="3">
    <source>
        <dbReference type="Proteomes" id="UP000823775"/>
    </source>
</evidence>
<protein>
    <submittedName>
        <fullName evidence="2">Uncharacterized protein</fullName>
    </submittedName>
</protein>
<evidence type="ECO:0000313" key="2">
    <source>
        <dbReference type="EMBL" id="MCD7455533.1"/>
    </source>
</evidence>
<gene>
    <name evidence="2" type="ORF">HAX54_028559</name>
</gene>
<feature type="region of interest" description="Disordered" evidence="1">
    <location>
        <begin position="1"/>
        <end position="96"/>
    </location>
</feature>
<comment type="caution">
    <text evidence="2">The sequence shown here is derived from an EMBL/GenBank/DDBJ whole genome shotgun (WGS) entry which is preliminary data.</text>
</comment>
<dbReference type="EMBL" id="JACEIK010000351">
    <property type="protein sequence ID" value="MCD7455533.1"/>
    <property type="molecule type" value="Genomic_DNA"/>
</dbReference>
<evidence type="ECO:0000256" key="1">
    <source>
        <dbReference type="SAM" id="MobiDB-lite"/>
    </source>
</evidence>
<accession>A0ABS8S9M3</accession>
<organism evidence="2 3">
    <name type="scientific">Datura stramonium</name>
    <name type="common">Jimsonweed</name>
    <name type="synonym">Common thornapple</name>
    <dbReference type="NCBI Taxonomy" id="4076"/>
    <lineage>
        <taxon>Eukaryota</taxon>
        <taxon>Viridiplantae</taxon>
        <taxon>Streptophyta</taxon>
        <taxon>Embryophyta</taxon>
        <taxon>Tracheophyta</taxon>
        <taxon>Spermatophyta</taxon>
        <taxon>Magnoliopsida</taxon>
        <taxon>eudicotyledons</taxon>
        <taxon>Gunneridae</taxon>
        <taxon>Pentapetalae</taxon>
        <taxon>asterids</taxon>
        <taxon>lamiids</taxon>
        <taxon>Solanales</taxon>
        <taxon>Solanaceae</taxon>
        <taxon>Solanoideae</taxon>
        <taxon>Datureae</taxon>
        <taxon>Datura</taxon>
    </lineage>
</organism>